<evidence type="ECO:0000313" key="6">
    <source>
        <dbReference type="Proteomes" id="UP000791080"/>
    </source>
</evidence>
<dbReference type="Gene3D" id="1.20.120.530">
    <property type="entry name" value="GntR ligand-binding domain-like"/>
    <property type="match status" value="1"/>
</dbReference>
<dbReference type="CDD" id="cd07377">
    <property type="entry name" value="WHTH_GntR"/>
    <property type="match status" value="1"/>
</dbReference>
<keyword evidence="3" id="KW-0804">Transcription</keyword>
<dbReference type="InterPro" id="IPR011711">
    <property type="entry name" value="GntR_C"/>
</dbReference>
<keyword evidence="5" id="KW-0670">Pyruvate</keyword>
<dbReference type="RefSeq" id="WP_026420326.1">
    <property type="nucleotide sequence ID" value="NZ_AUBJ02000001.1"/>
</dbReference>
<keyword evidence="6" id="KW-1185">Reference proteome</keyword>
<feature type="domain" description="HTH gntR-type" evidence="4">
    <location>
        <begin position="11"/>
        <end position="79"/>
    </location>
</feature>
<dbReference type="PRINTS" id="PR00035">
    <property type="entry name" value="HTHGNTR"/>
</dbReference>
<dbReference type="SMART" id="SM00895">
    <property type="entry name" value="FCD"/>
    <property type="match status" value="1"/>
</dbReference>
<comment type="caution">
    <text evidence="5">The sequence shown here is derived from an EMBL/GenBank/DDBJ whole genome shotgun (WGS) entry which is preliminary data.</text>
</comment>
<keyword evidence="2" id="KW-0238">DNA-binding</keyword>
<dbReference type="SMART" id="SM00345">
    <property type="entry name" value="HTH_GNTR"/>
    <property type="match status" value="1"/>
</dbReference>
<dbReference type="InterPro" id="IPR008920">
    <property type="entry name" value="TF_FadR/GntR_C"/>
</dbReference>
<sequence>MDWHRLRRPSLSRPDTLAIDIERLILTGSLRPGDRVPAERELAEALGVSRGSVREALRDLASRGLVARRPGSGTVVLDPTASRFGELLASGLDAERIELLQVMEVRACVEPPVAARAALRATPANVAQLAGLVDEMTRDPTPTGFADLDRTFHRAIAQYTHNPLLVRLLDRVHEITEASRDEALVSAARRRSSIEEHREILRAIERHDPEGASAATAAHIDSVLRRITATSEDAGPVPSGS</sequence>
<keyword evidence="1" id="KW-0805">Transcription regulation</keyword>
<evidence type="ECO:0000256" key="1">
    <source>
        <dbReference type="ARBA" id="ARBA00023015"/>
    </source>
</evidence>
<evidence type="ECO:0000256" key="2">
    <source>
        <dbReference type="ARBA" id="ARBA00023125"/>
    </source>
</evidence>
<gene>
    <name evidence="5" type="ORF">G443_000937</name>
</gene>
<organism evidence="5 6">
    <name type="scientific">Actinoalloteichus caeruleus DSM 43889</name>
    <dbReference type="NCBI Taxonomy" id="1120930"/>
    <lineage>
        <taxon>Bacteria</taxon>
        <taxon>Bacillati</taxon>
        <taxon>Actinomycetota</taxon>
        <taxon>Actinomycetes</taxon>
        <taxon>Pseudonocardiales</taxon>
        <taxon>Pseudonocardiaceae</taxon>
        <taxon>Actinoalloteichus</taxon>
        <taxon>Actinoalloteichus cyanogriseus</taxon>
    </lineage>
</organism>
<protein>
    <submittedName>
        <fullName evidence="5">GntR family transcriptional regulator, transcriptional repressor for pyruvate dehydrogenase complex</fullName>
    </submittedName>
</protein>
<dbReference type="EMBL" id="AUBJ02000001">
    <property type="protein sequence ID" value="MCP2330667.1"/>
    <property type="molecule type" value="Genomic_DNA"/>
</dbReference>
<evidence type="ECO:0000259" key="4">
    <source>
        <dbReference type="PROSITE" id="PS50949"/>
    </source>
</evidence>
<dbReference type="PROSITE" id="PS50949">
    <property type="entry name" value="HTH_GNTR"/>
    <property type="match status" value="1"/>
</dbReference>
<proteinExistence type="predicted"/>
<dbReference type="Gene3D" id="1.10.10.10">
    <property type="entry name" value="Winged helix-like DNA-binding domain superfamily/Winged helix DNA-binding domain"/>
    <property type="match status" value="1"/>
</dbReference>
<dbReference type="SUPFAM" id="SSF48008">
    <property type="entry name" value="GntR ligand-binding domain-like"/>
    <property type="match status" value="1"/>
</dbReference>
<dbReference type="Pfam" id="PF00392">
    <property type="entry name" value="GntR"/>
    <property type="match status" value="1"/>
</dbReference>
<reference evidence="5 6" key="1">
    <citation type="submission" date="2013-07" db="EMBL/GenBank/DDBJ databases">
        <authorList>
            <consortium name="DOE Joint Genome Institute"/>
            <person name="Reeve W."/>
            <person name="Huntemann M."/>
            <person name="Han J."/>
            <person name="Chen A."/>
            <person name="Kyrpides N."/>
            <person name="Mavromatis K."/>
            <person name="Markowitz V."/>
            <person name="Palaniappan K."/>
            <person name="Ivanova N."/>
            <person name="Schaumberg A."/>
            <person name="Pati A."/>
            <person name="Liolios K."/>
            <person name="Nordberg H.P."/>
            <person name="Cantor M.N."/>
            <person name="Hua S.X."/>
            <person name="Woyke T."/>
        </authorList>
    </citation>
    <scope>NUCLEOTIDE SEQUENCE [LARGE SCALE GENOMIC DNA]</scope>
    <source>
        <strain evidence="5 6">DSM 43889</strain>
    </source>
</reference>
<dbReference type="InterPro" id="IPR036390">
    <property type="entry name" value="WH_DNA-bd_sf"/>
</dbReference>
<dbReference type="Pfam" id="PF07729">
    <property type="entry name" value="FCD"/>
    <property type="match status" value="1"/>
</dbReference>
<dbReference type="Proteomes" id="UP000791080">
    <property type="component" value="Unassembled WGS sequence"/>
</dbReference>
<reference evidence="5 6" key="2">
    <citation type="submission" date="2022-06" db="EMBL/GenBank/DDBJ databases">
        <title>Genomic Encyclopedia of Type Strains, Phase I: the one thousand microbial genomes (KMG-I) project.</title>
        <authorList>
            <person name="Kyrpides N."/>
        </authorList>
    </citation>
    <scope>NUCLEOTIDE SEQUENCE [LARGE SCALE GENOMIC DNA]</scope>
    <source>
        <strain evidence="5 6">DSM 43889</strain>
    </source>
</reference>
<dbReference type="InterPro" id="IPR036388">
    <property type="entry name" value="WH-like_DNA-bd_sf"/>
</dbReference>
<evidence type="ECO:0000256" key="3">
    <source>
        <dbReference type="ARBA" id="ARBA00023163"/>
    </source>
</evidence>
<name>A0ABT1JDU9_ACTCY</name>
<evidence type="ECO:0000313" key="5">
    <source>
        <dbReference type="EMBL" id="MCP2330667.1"/>
    </source>
</evidence>
<dbReference type="PANTHER" id="PTHR43537:SF5">
    <property type="entry name" value="UXU OPERON TRANSCRIPTIONAL REGULATOR"/>
    <property type="match status" value="1"/>
</dbReference>
<dbReference type="SUPFAM" id="SSF46785">
    <property type="entry name" value="Winged helix' DNA-binding domain"/>
    <property type="match status" value="1"/>
</dbReference>
<dbReference type="InterPro" id="IPR000524">
    <property type="entry name" value="Tscrpt_reg_HTH_GntR"/>
</dbReference>
<accession>A0ABT1JDU9</accession>
<dbReference type="PANTHER" id="PTHR43537">
    <property type="entry name" value="TRANSCRIPTIONAL REGULATOR, GNTR FAMILY"/>
    <property type="match status" value="1"/>
</dbReference>